<evidence type="ECO:0000256" key="5">
    <source>
        <dbReference type="ARBA" id="ARBA00022840"/>
    </source>
</evidence>
<evidence type="ECO:0000256" key="3">
    <source>
        <dbReference type="ARBA" id="ARBA00012737"/>
    </source>
</evidence>
<evidence type="ECO:0000256" key="4">
    <source>
        <dbReference type="ARBA" id="ARBA00022741"/>
    </source>
</evidence>
<sequence length="614" mass="71145">MCGIIGSFNNTIDKKALSCIVHRGPDAQQTYQYKNLTLGHVRLSIVDLSDAGSQPMHSENERFTLIFNGEIYNHQELRSELSFKNFKGHSDTETILYYLQEFGIEGVKKFNGIFALALLDKELNKLYLVRDPFGVKPLYFYEKEGKVISFASEIKPLFALGTVKEFNHDYLSTYLKLRYVPAPNTLFKNIFKVDTASILEIDITSQKITQRRFFDNIPKPIKKINKEEALEQYDFLLKKAINRQLMGDVPVSMLLSGGVDSALLAKLITDVSNTNLKTYTGGYRIADDNINELEDAEESAQILGLENEKVIIEESSFIEIFPQLTKNIEEPLGSTSIFPIHFLTQKIHQDGFKVTLTGQGVDEPWGGYLRYNPQKTIESLSGLPVPFLSTLKHKIKKDGLRRAVNAVEQDQRAARFNESYSLFDEAMLKRLLREKPPERGFKNRTIEIIQYKLKFYQLEDRNAVEAMMILDARMNLSDDLLLYTDKVSMQHSIETRVPFLDLELMHFAESLPSSLKVGLFKNKWLHKKLAEKHLPKKIIYRKKRGFYAPTKSWFEGQIGHDLEEQMLSDVGLFSQLFNKEEIKKYFDLHRHKKVNYEKQLYLLSSFYFWTKEFF</sequence>
<dbReference type="EMBL" id="JAVRBG010000007">
    <property type="protein sequence ID" value="MDT0294654.1"/>
    <property type="molecule type" value="Genomic_DNA"/>
</dbReference>
<keyword evidence="4" id="KW-0547">Nucleotide-binding</keyword>
<proteinExistence type="inferred from homology"/>
<dbReference type="Pfam" id="PF13537">
    <property type="entry name" value="GATase_7"/>
    <property type="match status" value="1"/>
</dbReference>
<dbReference type="SUPFAM" id="SSF56235">
    <property type="entry name" value="N-terminal nucleophile aminohydrolases (Ntn hydrolases)"/>
    <property type="match status" value="1"/>
</dbReference>
<dbReference type="InterPro" id="IPR033738">
    <property type="entry name" value="AsnB_N"/>
</dbReference>
<dbReference type="Gene3D" id="3.40.50.620">
    <property type="entry name" value="HUPs"/>
    <property type="match status" value="1"/>
</dbReference>
<name>A0ABU2KIZ8_9FLAO</name>
<comment type="catalytic activity">
    <reaction evidence="7">
        <text>L-aspartate + L-glutamine + ATP + H2O = L-asparagine + L-glutamate + AMP + diphosphate + H(+)</text>
        <dbReference type="Rhea" id="RHEA:12228"/>
        <dbReference type="ChEBI" id="CHEBI:15377"/>
        <dbReference type="ChEBI" id="CHEBI:15378"/>
        <dbReference type="ChEBI" id="CHEBI:29985"/>
        <dbReference type="ChEBI" id="CHEBI:29991"/>
        <dbReference type="ChEBI" id="CHEBI:30616"/>
        <dbReference type="ChEBI" id="CHEBI:33019"/>
        <dbReference type="ChEBI" id="CHEBI:58048"/>
        <dbReference type="ChEBI" id="CHEBI:58359"/>
        <dbReference type="ChEBI" id="CHEBI:456215"/>
        <dbReference type="EC" id="6.3.5.4"/>
    </reaction>
</comment>
<dbReference type="Pfam" id="PF00733">
    <property type="entry name" value="Asn_synthase"/>
    <property type="match status" value="1"/>
</dbReference>
<keyword evidence="6" id="KW-0315">Glutamine amidotransferase</keyword>
<dbReference type="InterPro" id="IPR029055">
    <property type="entry name" value="Ntn_hydrolases_N"/>
</dbReference>
<dbReference type="EC" id="6.3.5.4" evidence="3"/>
<dbReference type="CDD" id="cd01991">
    <property type="entry name" value="Asn_synthase_B_C"/>
    <property type="match status" value="1"/>
</dbReference>
<keyword evidence="5" id="KW-0067">ATP-binding</keyword>
<evidence type="ECO:0000256" key="7">
    <source>
        <dbReference type="ARBA" id="ARBA00048741"/>
    </source>
</evidence>
<comment type="similarity">
    <text evidence="2">Belongs to the asparagine synthetase family.</text>
</comment>
<gene>
    <name evidence="9" type="primary">asnB</name>
    <name evidence="9" type="ORF">RLT85_08405</name>
</gene>
<dbReference type="GO" id="GO:0004066">
    <property type="term" value="F:asparagine synthase (glutamine-hydrolyzing) activity"/>
    <property type="evidence" value="ECO:0007669"/>
    <property type="project" value="UniProtKB-EC"/>
</dbReference>
<protein>
    <recommendedName>
        <fullName evidence="3">asparagine synthase (glutamine-hydrolyzing)</fullName>
        <ecNumber evidence="3">6.3.5.4</ecNumber>
    </recommendedName>
</protein>
<dbReference type="CDD" id="cd00712">
    <property type="entry name" value="AsnB"/>
    <property type="match status" value="1"/>
</dbReference>
<feature type="domain" description="Glutamine amidotransferase type-2" evidence="8">
    <location>
        <begin position="2"/>
        <end position="204"/>
    </location>
</feature>
<evidence type="ECO:0000256" key="1">
    <source>
        <dbReference type="ARBA" id="ARBA00005187"/>
    </source>
</evidence>
<dbReference type="Proteomes" id="UP001182991">
    <property type="component" value="Unassembled WGS sequence"/>
</dbReference>
<dbReference type="Gene3D" id="3.60.20.10">
    <property type="entry name" value="Glutamine Phosphoribosylpyrophosphate, subunit 1, domain 1"/>
    <property type="match status" value="1"/>
</dbReference>
<evidence type="ECO:0000313" key="9">
    <source>
        <dbReference type="EMBL" id="MDT0294654.1"/>
    </source>
</evidence>
<dbReference type="InterPro" id="IPR001962">
    <property type="entry name" value="Asn_synthase"/>
</dbReference>
<comment type="caution">
    <text evidence="9">The sequence shown here is derived from an EMBL/GenBank/DDBJ whole genome shotgun (WGS) entry which is preliminary data.</text>
</comment>
<dbReference type="PANTHER" id="PTHR43284">
    <property type="entry name" value="ASPARAGINE SYNTHETASE (GLUTAMINE-HYDROLYZING)"/>
    <property type="match status" value="1"/>
</dbReference>
<dbReference type="SUPFAM" id="SSF52402">
    <property type="entry name" value="Adenine nucleotide alpha hydrolases-like"/>
    <property type="match status" value="1"/>
</dbReference>
<dbReference type="PIRSF" id="PIRSF001589">
    <property type="entry name" value="Asn_synthetase_glu-h"/>
    <property type="match status" value="1"/>
</dbReference>
<dbReference type="InterPro" id="IPR051786">
    <property type="entry name" value="ASN_synthetase/amidase"/>
</dbReference>
<dbReference type="NCBIfam" id="TIGR01536">
    <property type="entry name" value="asn_synth_AEB"/>
    <property type="match status" value="1"/>
</dbReference>
<organism evidence="9 10">
    <name type="scientific">Mesonia ostreae</name>
    <dbReference type="NCBI Taxonomy" id="861110"/>
    <lineage>
        <taxon>Bacteria</taxon>
        <taxon>Pseudomonadati</taxon>
        <taxon>Bacteroidota</taxon>
        <taxon>Flavobacteriia</taxon>
        <taxon>Flavobacteriales</taxon>
        <taxon>Flavobacteriaceae</taxon>
        <taxon>Mesonia</taxon>
    </lineage>
</organism>
<dbReference type="InterPro" id="IPR017932">
    <property type="entry name" value="GATase_2_dom"/>
</dbReference>
<dbReference type="PROSITE" id="PS51278">
    <property type="entry name" value="GATASE_TYPE_2"/>
    <property type="match status" value="1"/>
</dbReference>
<evidence type="ECO:0000256" key="6">
    <source>
        <dbReference type="ARBA" id="ARBA00022962"/>
    </source>
</evidence>
<dbReference type="PANTHER" id="PTHR43284:SF1">
    <property type="entry name" value="ASPARAGINE SYNTHETASE"/>
    <property type="match status" value="1"/>
</dbReference>
<dbReference type="InterPro" id="IPR014729">
    <property type="entry name" value="Rossmann-like_a/b/a_fold"/>
</dbReference>
<accession>A0ABU2KIZ8</accession>
<evidence type="ECO:0000313" key="10">
    <source>
        <dbReference type="Proteomes" id="UP001182991"/>
    </source>
</evidence>
<dbReference type="InterPro" id="IPR006426">
    <property type="entry name" value="Asn_synth_AEB"/>
</dbReference>
<keyword evidence="10" id="KW-1185">Reference proteome</keyword>
<dbReference type="RefSeq" id="WP_311401587.1">
    <property type="nucleotide sequence ID" value="NZ_JAVRBG010000007.1"/>
</dbReference>
<evidence type="ECO:0000256" key="2">
    <source>
        <dbReference type="ARBA" id="ARBA00005752"/>
    </source>
</evidence>
<keyword evidence="9" id="KW-0436">Ligase</keyword>
<comment type="pathway">
    <text evidence="1">Amino-acid biosynthesis; L-asparagine biosynthesis; L-asparagine from L-aspartate (L-Gln route): step 1/1.</text>
</comment>
<reference evidence="10" key="1">
    <citation type="submission" date="2023-07" db="EMBL/GenBank/DDBJ databases">
        <title>Isolating and identifying novel microbial strains from the Mariana Trench.</title>
        <authorList>
            <person name="Fu H."/>
        </authorList>
    </citation>
    <scope>NUCLEOTIDE SEQUENCE [LARGE SCALE GENOMIC DNA]</scope>
    <source>
        <strain evidence="10">T-y2</strain>
    </source>
</reference>
<evidence type="ECO:0000259" key="8">
    <source>
        <dbReference type="PROSITE" id="PS51278"/>
    </source>
</evidence>